<evidence type="ECO:0000256" key="1">
    <source>
        <dbReference type="ARBA" id="ARBA00008779"/>
    </source>
</evidence>
<organism evidence="3 4">
    <name type="scientific">Salmonella enterica subsp. salamae</name>
    <dbReference type="NCBI Taxonomy" id="59202"/>
    <lineage>
        <taxon>Bacteria</taxon>
        <taxon>Pseudomonadati</taxon>
        <taxon>Pseudomonadota</taxon>
        <taxon>Gammaproteobacteria</taxon>
        <taxon>Enterobacterales</taxon>
        <taxon>Enterobacteriaceae</taxon>
        <taxon>Salmonella</taxon>
    </lineage>
</organism>
<dbReference type="PANTHER" id="PTHR42693:SF33">
    <property type="entry name" value="ARYLSULFATASE"/>
    <property type="match status" value="1"/>
</dbReference>
<proteinExistence type="inferred from homology"/>
<dbReference type="InterPro" id="IPR000917">
    <property type="entry name" value="Sulfatase_N"/>
</dbReference>
<name>A0A6D2GEK4_SALER</name>
<feature type="domain" description="Sulfatase N-terminal" evidence="2">
    <location>
        <begin position="4"/>
        <end position="120"/>
    </location>
</feature>
<dbReference type="Pfam" id="PF00884">
    <property type="entry name" value="Sulfatase"/>
    <property type="match status" value="1"/>
</dbReference>
<gene>
    <name evidence="3" type="ORF">NCTC5773_05026</name>
</gene>
<dbReference type="Proteomes" id="UP000267858">
    <property type="component" value="Chromosome"/>
</dbReference>
<evidence type="ECO:0000313" key="4">
    <source>
        <dbReference type="Proteomes" id="UP000267858"/>
    </source>
</evidence>
<dbReference type="PANTHER" id="PTHR42693">
    <property type="entry name" value="ARYLSULFATASE FAMILY MEMBER"/>
    <property type="match status" value="1"/>
</dbReference>
<reference evidence="3 4" key="1">
    <citation type="submission" date="2018-12" db="EMBL/GenBank/DDBJ databases">
        <authorList>
            <consortium name="Pathogen Informatics"/>
        </authorList>
    </citation>
    <scope>NUCLEOTIDE SEQUENCE [LARGE SCALE GENOMIC DNA]</scope>
    <source>
        <strain evidence="3 4">NCTC5773</strain>
    </source>
</reference>
<sequence>MKAIMLMFDSLNKRLLSAYGSDRAITPNFQRLKERTVRFDNFYVGSMPCMPARRELHTGRYNFLHRGWSPLEPFDDSVPEILKKNGIHTHLVTDHKHYWRDGGATYHSRYSTYEFIRGQEGDAWKGVVDKPEYRYESGEPEEIKQRRIASSGAAPDQRAVYAKMRTITIWRGRSTKVWNLLILTTPAITGSYKLECFDPHEPFFCAGKVPENVRYRRPVAV</sequence>
<comment type="similarity">
    <text evidence="1">Belongs to the sulfatase family.</text>
</comment>
<dbReference type="AlphaFoldDB" id="A0A6D2GEK4"/>
<dbReference type="GO" id="GO:0004065">
    <property type="term" value="F:arylsulfatase activity"/>
    <property type="evidence" value="ECO:0007669"/>
    <property type="project" value="TreeGrafter"/>
</dbReference>
<dbReference type="InterPro" id="IPR050738">
    <property type="entry name" value="Sulfatase"/>
</dbReference>
<dbReference type="EMBL" id="LR134141">
    <property type="protein sequence ID" value="VEA07934.1"/>
    <property type="molecule type" value="Genomic_DNA"/>
</dbReference>
<dbReference type="Gene3D" id="3.40.720.10">
    <property type="entry name" value="Alkaline Phosphatase, subunit A"/>
    <property type="match status" value="1"/>
</dbReference>
<evidence type="ECO:0000259" key="2">
    <source>
        <dbReference type="Pfam" id="PF00884"/>
    </source>
</evidence>
<evidence type="ECO:0000313" key="3">
    <source>
        <dbReference type="EMBL" id="VEA07934.1"/>
    </source>
</evidence>
<protein>
    <submittedName>
        <fullName evidence="3">Putative sulfatase</fullName>
    </submittedName>
</protein>
<dbReference type="SUPFAM" id="SSF53649">
    <property type="entry name" value="Alkaline phosphatase-like"/>
    <property type="match status" value="1"/>
</dbReference>
<dbReference type="InterPro" id="IPR017850">
    <property type="entry name" value="Alkaline_phosphatase_core_sf"/>
</dbReference>
<accession>A0A6D2GEK4</accession>